<proteinExistence type="predicted"/>
<name>A0AAD4DTD7_9AGAM</name>
<evidence type="ECO:0000313" key="2">
    <source>
        <dbReference type="Proteomes" id="UP001195769"/>
    </source>
</evidence>
<sequence length="130" mass="14457">MSLIPGQDRYRPKEDEMWSILRLLPSGSSTLEQIMQIGSAAVIVFKSTFYVMDLQCSMVGQQSVYSVCVALQQYMASPSAGAVREALSSAVRTYEAGFSRWIPGSAKRSKKKAELIDTITEIVVQHHLHM</sequence>
<dbReference type="RefSeq" id="XP_041219053.1">
    <property type="nucleotide sequence ID" value="XM_041368274.1"/>
</dbReference>
<gene>
    <name evidence="1" type="ORF">F5891DRAFT_1196325</name>
</gene>
<organism evidence="1 2">
    <name type="scientific">Suillus fuscotomentosus</name>
    <dbReference type="NCBI Taxonomy" id="1912939"/>
    <lineage>
        <taxon>Eukaryota</taxon>
        <taxon>Fungi</taxon>
        <taxon>Dikarya</taxon>
        <taxon>Basidiomycota</taxon>
        <taxon>Agaricomycotina</taxon>
        <taxon>Agaricomycetes</taxon>
        <taxon>Agaricomycetidae</taxon>
        <taxon>Boletales</taxon>
        <taxon>Suillineae</taxon>
        <taxon>Suillaceae</taxon>
        <taxon>Suillus</taxon>
    </lineage>
</organism>
<reference evidence="1" key="1">
    <citation type="journal article" date="2020" name="New Phytol.">
        <title>Comparative genomics reveals dynamic genome evolution in host specialist ectomycorrhizal fungi.</title>
        <authorList>
            <person name="Lofgren L.A."/>
            <person name="Nguyen N.H."/>
            <person name="Vilgalys R."/>
            <person name="Ruytinx J."/>
            <person name="Liao H.L."/>
            <person name="Branco S."/>
            <person name="Kuo A."/>
            <person name="LaButti K."/>
            <person name="Lipzen A."/>
            <person name="Andreopoulos W."/>
            <person name="Pangilinan J."/>
            <person name="Riley R."/>
            <person name="Hundley H."/>
            <person name="Na H."/>
            <person name="Barry K."/>
            <person name="Grigoriev I.V."/>
            <person name="Stajich J.E."/>
            <person name="Kennedy P.G."/>
        </authorList>
    </citation>
    <scope>NUCLEOTIDE SEQUENCE</scope>
    <source>
        <strain evidence="1">FC203</strain>
    </source>
</reference>
<comment type="caution">
    <text evidence="1">The sequence shown here is derived from an EMBL/GenBank/DDBJ whole genome shotgun (WGS) entry which is preliminary data.</text>
</comment>
<dbReference type="Proteomes" id="UP001195769">
    <property type="component" value="Unassembled WGS sequence"/>
</dbReference>
<protein>
    <submittedName>
        <fullName evidence="1">Uncharacterized protein</fullName>
    </submittedName>
</protein>
<dbReference type="EMBL" id="JABBWK010000098">
    <property type="protein sequence ID" value="KAG1893477.1"/>
    <property type="molecule type" value="Genomic_DNA"/>
</dbReference>
<evidence type="ECO:0000313" key="1">
    <source>
        <dbReference type="EMBL" id="KAG1893477.1"/>
    </source>
</evidence>
<accession>A0AAD4DTD7</accession>
<keyword evidence="2" id="KW-1185">Reference proteome</keyword>
<dbReference type="AlphaFoldDB" id="A0AAD4DTD7"/>
<dbReference type="GeneID" id="64662572"/>